<dbReference type="Proteomes" id="UP000217507">
    <property type="component" value="Chromosome"/>
</dbReference>
<protein>
    <submittedName>
        <fullName evidence="2">Uncharacterized protein</fullName>
    </submittedName>
</protein>
<dbReference type="EMBL" id="AP018216">
    <property type="protein sequence ID" value="BAY67282.1"/>
    <property type="molecule type" value="Genomic_DNA"/>
</dbReference>
<keyword evidence="1" id="KW-0812">Transmembrane</keyword>
<sequence length="88" mass="9559">MNHWLGIALVAYLIGAAIEGVSTAGQLAHSLPELTQDRQDESSKSTHTLKDNWRIVVAIASVTLCGACIWPCRLFHRLVKGNVSSEDS</sequence>
<keyword evidence="1" id="KW-1133">Transmembrane helix</keyword>
<gene>
    <name evidence="2" type="ORF">NIES23_00540</name>
</gene>
<evidence type="ECO:0000256" key="1">
    <source>
        <dbReference type="SAM" id="Phobius"/>
    </source>
</evidence>
<proteinExistence type="predicted"/>
<reference evidence="2 3" key="1">
    <citation type="submission" date="2017-06" db="EMBL/GenBank/DDBJ databases">
        <title>Genome sequencing of cyanobaciteial culture collection at National Institute for Environmental Studies (NIES).</title>
        <authorList>
            <person name="Hirose Y."/>
            <person name="Shimura Y."/>
            <person name="Fujisawa T."/>
            <person name="Nakamura Y."/>
            <person name="Kawachi M."/>
        </authorList>
    </citation>
    <scope>NUCLEOTIDE SEQUENCE [LARGE SCALE GENOMIC DNA]</scope>
    <source>
        <strain evidence="2 3">NIES-23</strain>
    </source>
</reference>
<evidence type="ECO:0000313" key="3">
    <source>
        <dbReference type="Proteomes" id="UP000217507"/>
    </source>
</evidence>
<name>A0A1Z4KE84_ANAVA</name>
<keyword evidence="1" id="KW-0472">Membrane</keyword>
<evidence type="ECO:0000313" key="2">
    <source>
        <dbReference type="EMBL" id="BAY67282.1"/>
    </source>
</evidence>
<feature type="transmembrane region" description="Helical" evidence="1">
    <location>
        <begin position="52"/>
        <end position="72"/>
    </location>
</feature>
<organism evidence="2 3">
    <name type="scientific">Trichormus variabilis NIES-23</name>
    <dbReference type="NCBI Taxonomy" id="1973479"/>
    <lineage>
        <taxon>Bacteria</taxon>
        <taxon>Bacillati</taxon>
        <taxon>Cyanobacteriota</taxon>
        <taxon>Cyanophyceae</taxon>
        <taxon>Nostocales</taxon>
        <taxon>Nostocaceae</taxon>
        <taxon>Trichormus</taxon>
    </lineage>
</organism>
<accession>A0A1Z4KE84</accession>
<dbReference type="AlphaFoldDB" id="A0A1Z4KE84"/>